<gene>
    <name evidence="5" type="ORF">Ccrd_025900</name>
</gene>
<feature type="compositionally biased region" description="Basic and acidic residues" evidence="2">
    <location>
        <begin position="86"/>
        <end position="96"/>
    </location>
</feature>
<sequence length="112" mass="12700">MILSFFIPLFSCFNLNRLLNVVTAQKDTKVIGNQDQEKEIMDLLDGSGEYTLVYEDNEGDMMLVGDVPWQKMADGDEASHTPSNDNVRENAPHLDIYDDEAPMSPRNECLMQ</sequence>
<comment type="caution">
    <text evidence="5">The sequence shown here is derived from an EMBL/GenBank/DDBJ whole genome shotgun (WGS) entry which is preliminary data.</text>
</comment>
<keyword evidence="1" id="KW-0805">Transcription regulation</keyword>
<dbReference type="GO" id="GO:0009734">
    <property type="term" value="P:auxin-activated signaling pathway"/>
    <property type="evidence" value="ECO:0007669"/>
    <property type="project" value="UniProtKB-UniRule"/>
</dbReference>
<feature type="region of interest" description="Disordered" evidence="2">
    <location>
        <begin position="72"/>
        <end position="112"/>
    </location>
</feature>
<keyword evidence="1" id="KW-0804">Transcription</keyword>
<dbReference type="Gramene" id="KVH20262">
    <property type="protein sequence ID" value="KVH20262"/>
    <property type="gene ID" value="Ccrd_025900"/>
</dbReference>
<organism evidence="5 6">
    <name type="scientific">Cynara cardunculus var. scolymus</name>
    <name type="common">Globe artichoke</name>
    <name type="synonym">Cynara scolymus</name>
    <dbReference type="NCBI Taxonomy" id="59895"/>
    <lineage>
        <taxon>Eukaryota</taxon>
        <taxon>Viridiplantae</taxon>
        <taxon>Streptophyta</taxon>
        <taxon>Embryophyta</taxon>
        <taxon>Tracheophyta</taxon>
        <taxon>Spermatophyta</taxon>
        <taxon>Magnoliopsida</taxon>
        <taxon>eudicotyledons</taxon>
        <taxon>Gunneridae</taxon>
        <taxon>Pentapetalae</taxon>
        <taxon>asterids</taxon>
        <taxon>campanulids</taxon>
        <taxon>Asterales</taxon>
        <taxon>Asteraceae</taxon>
        <taxon>Carduoideae</taxon>
        <taxon>Cardueae</taxon>
        <taxon>Carduinae</taxon>
        <taxon>Cynara</taxon>
    </lineage>
</organism>
<keyword evidence="6" id="KW-1185">Reference proteome</keyword>
<dbReference type="InterPro" id="IPR033389">
    <property type="entry name" value="AUX/IAA_dom"/>
</dbReference>
<evidence type="ECO:0000313" key="6">
    <source>
        <dbReference type="Proteomes" id="UP000243975"/>
    </source>
</evidence>
<comment type="function">
    <text evidence="1">Aux/IAA proteins are short-lived transcriptional factors that function as repressors of early auxin response genes at low auxin concentrations.</text>
</comment>
<name>A0A118IJ33_CYNCS</name>
<proteinExistence type="inferred from homology"/>
<protein>
    <recommendedName>
        <fullName evidence="1">Auxin-responsive protein</fullName>
    </recommendedName>
</protein>
<feature type="domain" description="AUX/IAA" evidence="4">
    <location>
        <begin position="9"/>
        <end position="70"/>
    </location>
</feature>
<dbReference type="STRING" id="59895.A0A118IJ33"/>
<feature type="signal peptide" evidence="3">
    <location>
        <begin position="1"/>
        <end position="24"/>
    </location>
</feature>
<comment type="subunit">
    <text evidence="1">Homodimers and heterodimers.</text>
</comment>
<feature type="chain" id="PRO_5007159405" description="Auxin-responsive protein" evidence="3">
    <location>
        <begin position="25"/>
        <end position="112"/>
    </location>
</feature>
<comment type="subcellular location">
    <subcellularLocation>
        <location evidence="1">Nucleus</location>
    </subcellularLocation>
</comment>
<comment type="similarity">
    <text evidence="1">Belongs to the Aux/IAA family.</text>
</comment>
<dbReference type="Pfam" id="PF02309">
    <property type="entry name" value="AUX_IAA"/>
    <property type="match status" value="1"/>
</dbReference>
<evidence type="ECO:0000259" key="4">
    <source>
        <dbReference type="Pfam" id="PF02309"/>
    </source>
</evidence>
<dbReference type="EMBL" id="LEKV01007065">
    <property type="protein sequence ID" value="KVH20262.1"/>
    <property type="molecule type" value="Genomic_DNA"/>
</dbReference>
<reference evidence="5 6" key="1">
    <citation type="journal article" date="2016" name="Sci. Rep.">
        <title>The genome sequence of the outbreeding globe artichoke constructed de novo incorporating a phase-aware low-pass sequencing strategy of F1 progeny.</title>
        <authorList>
            <person name="Scaglione D."/>
            <person name="Reyes-Chin-Wo S."/>
            <person name="Acquadro A."/>
            <person name="Froenicke L."/>
            <person name="Portis E."/>
            <person name="Beitel C."/>
            <person name="Tirone M."/>
            <person name="Mauro R."/>
            <person name="Lo Monaco A."/>
            <person name="Mauromicale G."/>
            <person name="Faccioli P."/>
            <person name="Cattivelli L."/>
            <person name="Rieseberg L."/>
            <person name="Michelmore R."/>
            <person name="Lanteri S."/>
        </authorList>
    </citation>
    <scope>NUCLEOTIDE SEQUENCE [LARGE SCALE GENOMIC DNA]</scope>
    <source>
        <strain evidence="5">2C</strain>
    </source>
</reference>
<dbReference type="AlphaFoldDB" id="A0A118IJ33"/>
<accession>A0A118IJ33</accession>
<evidence type="ECO:0000256" key="3">
    <source>
        <dbReference type="SAM" id="SignalP"/>
    </source>
</evidence>
<evidence type="ECO:0000256" key="1">
    <source>
        <dbReference type="RuleBase" id="RU004549"/>
    </source>
</evidence>
<feature type="non-terminal residue" evidence="5">
    <location>
        <position position="1"/>
    </location>
</feature>
<dbReference type="Proteomes" id="UP000243975">
    <property type="component" value="Unassembled WGS sequence"/>
</dbReference>
<dbReference type="GO" id="GO:0005634">
    <property type="term" value="C:nucleus"/>
    <property type="evidence" value="ECO:0007669"/>
    <property type="project" value="UniProtKB-SubCell"/>
</dbReference>
<keyword evidence="1" id="KW-0927">Auxin signaling pathway</keyword>
<keyword evidence="1" id="KW-0539">Nucleus</keyword>
<keyword evidence="1" id="KW-0678">Repressor</keyword>
<dbReference type="SUPFAM" id="SSF54277">
    <property type="entry name" value="CAD &amp; PB1 domains"/>
    <property type="match status" value="1"/>
</dbReference>
<keyword evidence="3" id="KW-0732">Signal</keyword>
<evidence type="ECO:0000256" key="2">
    <source>
        <dbReference type="SAM" id="MobiDB-lite"/>
    </source>
</evidence>
<dbReference type="Gene3D" id="3.10.20.90">
    <property type="entry name" value="Phosphatidylinositol 3-kinase Catalytic Subunit, Chain A, domain 1"/>
    <property type="match status" value="1"/>
</dbReference>
<evidence type="ECO:0000313" key="5">
    <source>
        <dbReference type="EMBL" id="KVH20262.1"/>
    </source>
</evidence>